<feature type="chain" id="PRO_5044952325" description="Hydrophobin" evidence="7">
    <location>
        <begin position="19"/>
        <end position="98"/>
    </location>
</feature>
<evidence type="ECO:0000256" key="3">
    <source>
        <dbReference type="ARBA" id="ARBA00022512"/>
    </source>
</evidence>
<evidence type="ECO:0000313" key="9">
    <source>
        <dbReference type="Proteomes" id="UP001465976"/>
    </source>
</evidence>
<gene>
    <name evidence="8" type="ORF">V5O48_007130</name>
</gene>
<protein>
    <recommendedName>
        <fullName evidence="7">Hydrophobin</fullName>
    </recommendedName>
</protein>
<evidence type="ECO:0000256" key="6">
    <source>
        <dbReference type="ARBA" id="ARBA00093546"/>
    </source>
</evidence>
<dbReference type="SMART" id="SM00075">
    <property type="entry name" value="HYDRO"/>
    <property type="match status" value="1"/>
</dbReference>
<evidence type="ECO:0000256" key="7">
    <source>
        <dbReference type="RuleBase" id="RU365009"/>
    </source>
</evidence>
<feature type="signal peptide" evidence="7">
    <location>
        <begin position="1"/>
        <end position="18"/>
    </location>
</feature>
<keyword evidence="7" id="KW-0732">Signal</keyword>
<evidence type="ECO:0000313" key="8">
    <source>
        <dbReference type="EMBL" id="KAL0574832.1"/>
    </source>
</evidence>
<dbReference type="Pfam" id="PF01185">
    <property type="entry name" value="Hydrophobin"/>
    <property type="match status" value="1"/>
</dbReference>
<evidence type="ECO:0000256" key="5">
    <source>
        <dbReference type="ARBA" id="ARBA00023157"/>
    </source>
</evidence>
<evidence type="ECO:0000256" key="2">
    <source>
        <dbReference type="ARBA" id="ARBA00010446"/>
    </source>
</evidence>
<dbReference type="CDD" id="cd23507">
    <property type="entry name" value="hydrophobin_I"/>
    <property type="match status" value="1"/>
</dbReference>
<reference evidence="8 9" key="1">
    <citation type="submission" date="2024-02" db="EMBL/GenBank/DDBJ databases">
        <title>A draft genome for the cacao thread blight pathogen Marasmius crinis-equi.</title>
        <authorList>
            <person name="Cohen S.P."/>
            <person name="Baruah I.K."/>
            <person name="Amoako-Attah I."/>
            <person name="Bukari Y."/>
            <person name="Meinhardt L.W."/>
            <person name="Bailey B.A."/>
        </authorList>
    </citation>
    <scope>NUCLEOTIDE SEQUENCE [LARGE SCALE GENOMIC DNA]</scope>
    <source>
        <strain evidence="8 9">GH-76</strain>
    </source>
</reference>
<proteinExistence type="inferred from homology"/>
<keyword evidence="9" id="KW-1185">Reference proteome</keyword>
<evidence type="ECO:0000256" key="1">
    <source>
        <dbReference type="ARBA" id="ARBA00004191"/>
    </source>
</evidence>
<comment type="subunit">
    <text evidence="6">Self-assembles to form functional amyloid fibrils called rodlets. Self-assembly into fibrillar rodlets occurs spontaneously at hydrophobic:hydrophilic interfaces and the rodlets further associate laterally to form amphipathic monolayers.</text>
</comment>
<comment type="subcellular location">
    <subcellularLocation>
        <location evidence="1 7">Secreted</location>
        <location evidence="1 7">Cell wall</location>
    </subcellularLocation>
</comment>
<keyword evidence="3 7" id="KW-0134">Cell wall</keyword>
<organism evidence="8 9">
    <name type="scientific">Marasmius crinis-equi</name>
    <dbReference type="NCBI Taxonomy" id="585013"/>
    <lineage>
        <taxon>Eukaryota</taxon>
        <taxon>Fungi</taxon>
        <taxon>Dikarya</taxon>
        <taxon>Basidiomycota</taxon>
        <taxon>Agaricomycotina</taxon>
        <taxon>Agaricomycetes</taxon>
        <taxon>Agaricomycetidae</taxon>
        <taxon>Agaricales</taxon>
        <taxon>Marasmiineae</taxon>
        <taxon>Marasmiaceae</taxon>
        <taxon>Marasmius</taxon>
    </lineage>
</organism>
<dbReference type="Proteomes" id="UP001465976">
    <property type="component" value="Unassembled WGS sequence"/>
</dbReference>
<comment type="caution">
    <text evidence="8">The sequence shown here is derived from an EMBL/GenBank/DDBJ whole genome shotgun (WGS) entry which is preliminary data.</text>
</comment>
<comment type="similarity">
    <text evidence="2 7">Belongs to the fungal hydrophobin family.</text>
</comment>
<dbReference type="EMBL" id="JBAHYK010000361">
    <property type="protein sequence ID" value="KAL0574832.1"/>
    <property type="molecule type" value="Genomic_DNA"/>
</dbReference>
<sequence length="98" mass="9454">MKFSQLATVSALATLAVATPTGGGGGGGGSGGNCNTGPIQCCNSVTTAKDPVITPILALLGIVLQDLNVGVGLTCSPITVIAPLTPSAALTTLTVTFL</sequence>
<keyword evidence="5 7" id="KW-1015">Disulfide bond</keyword>
<evidence type="ECO:0000256" key="4">
    <source>
        <dbReference type="ARBA" id="ARBA00022525"/>
    </source>
</evidence>
<accession>A0ABR3FHT1</accession>
<dbReference type="InterPro" id="IPR001338">
    <property type="entry name" value="Class_I_Hydrophobin"/>
</dbReference>
<keyword evidence="4 7" id="KW-0964">Secreted</keyword>
<name>A0ABR3FHT1_9AGAR</name>